<evidence type="ECO:0000256" key="1">
    <source>
        <dbReference type="ARBA" id="ARBA00022649"/>
    </source>
</evidence>
<keyword evidence="4" id="KW-1185">Reference proteome</keyword>
<dbReference type="eggNOG" id="COG4453">
    <property type="taxonomic scope" value="Bacteria"/>
</dbReference>
<proteinExistence type="inferred from homology"/>
<dbReference type="Gene3D" id="1.20.5.780">
    <property type="entry name" value="Single helix bin"/>
    <property type="match status" value="1"/>
</dbReference>
<dbReference type="EMBL" id="AMZN01000076">
    <property type="protein sequence ID" value="ELR69315.1"/>
    <property type="molecule type" value="Genomic_DNA"/>
</dbReference>
<organism evidence="3 4">
    <name type="scientific">Fulvivirga imtechensis AK7</name>
    <dbReference type="NCBI Taxonomy" id="1237149"/>
    <lineage>
        <taxon>Bacteria</taxon>
        <taxon>Pseudomonadati</taxon>
        <taxon>Bacteroidota</taxon>
        <taxon>Cytophagia</taxon>
        <taxon>Cytophagales</taxon>
        <taxon>Fulvivirgaceae</taxon>
        <taxon>Fulvivirga</taxon>
    </lineage>
</organism>
<reference evidence="3 4" key="1">
    <citation type="submission" date="2012-12" db="EMBL/GenBank/DDBJ databases">
        <title>Genome assembly of Fulvivirga imtechensis AK7.</title>
        <authorList>
            <person name="Nupur N."/>
            <person name="Khatri I."/>
            <person name="Kumar R."/>
            <person name="Subramanian S."/>
            <person name="Pinnaka A."/>
        </authorList>
    </citation>
    <scope>NUCLEOTIDE SEQUENCE [LARGE SCALE GENOMIC DNA]</scope>
    <source>
        <strain evidence="3 4">AK7</strain>
    </source>
</reference>
<dbReference type="PANTHER" id="PTHR35401:SF2">
    <property type="entry name" value="ABC-TYPE TRANSPORT SYSTEM"/>
    <property type="match status" value="1"/>
</dbReference>
<dbReference type="Proteomes" id="UP000011135">
    <property type="component" value="Unassembled WGS sequence"/>
</dbReference>
<evidence type="ECO:0000256" key="2">
    <source>
        <dbReference type="ARBA" id="ARBA00049988"/>
    </source>
</evidence>
<gene>
    <name evidence="3" type="ORF">C900_05156</name>
</gene>
<dbReference type="InterPro" id="IPR014795">
    <property type="entry name" value="TacA_1-like"/>
</dbReference>
<keyword evidence="1" id="KW-1277">Toxin-antitoxin system</keyword>
<dbReference type="Pfam" id="PF08681">
    <property type="entry name" value="TacA1"/>
    <property type="match status" value="1"/>
</dbReference>
<protein>
    <recommendedName>
        <fullName evidence="5">DUF1778 domain-containing protein</fullName>
    </recommendedName>
</protein>
<dbReference type="AlphaFoldDB" id="L8JKK3"/>
<comment type="similarity">
    <text evidence="2">Belongs to the TacA antitoxin family.</text>
</comment>
<name>L8JKK3_9BACT</name>
<dbReference type="PANTHER" id="PTHR35401">
    <property type="entry name" value="COPG FAMILY HELIX-TURN-HELIX PROTEIN-RELATED-RELATED"/>
    <property type="match status" value="1"/>
</dbReference>
<accession>L8JKK3</accession>
<dbReference type="InterPro" id="IPR010985">
    <property type="entry name" value="Ribbon_hlx_hlx"/>
</dbReference>
<evidence type="ECO:0008006" key="5">
    <source>
        <dbReference type="Google" id="ProtNLM"/>
    </source>
</evidence>
<sequence length="94" mass="10911">MMEAQINKDERIELRVSSTDKRIFKRAQKLSGDKSFSSFIVRVVKKQAEKIVAKNDRIIATEKDREIFFDAVFSNSKPNENLIEAAKRYKSKIS</sequence>
<dbReference type="SUPFAM" id="SSF47598">
    <property type="entry name" value="Ribbon-helix-helix"/>
    <property type="match status" value="1"/>
</dbReference>
<dbReference type="GO" id="GO:0006355">
    <property type="term" value="P:regulation of DNA-templated transcription"/>
    <property type="evidence" value="ECO:0007669"/>
    <property type="project" value="InterPro"/>
</dbReference>
<evidence type="ECO:0000313" key="4">
    <source>
        <dbReference type="Proteomes" id="UP000011135"/>
    </source>
</evidence>
<dbReference type="RefSeq" id="WP_009582319.1">
    <property type="nucleotide sequence ID" value="NZ_AMZN01000076.1"/>
</dbReference>
<comment type="caution">
    <text evidence="3">The sequence shown here is derived from an EMBL/GenBank/DDBJ whole genome shotgun (WGS) entry which is preliminary data.</text>
</comment>
<dbReference type="STRING" id="1237149.C900_05156"/>
<evidence type="ECO:0000313" key="3">
    <source>
        <dbReference type="EMBL" id="ELR69315.1"/>
    </source>
</evidence>